<reference evidence="2" key="1">
    <citation type="submission" date="2020-01" db="EMBL/GenBank/DDBJ databases">
        <authorList>
            <person name="Meier V. D."/>
            <person name="Meier V D."/>
        </authorList>
    </citation>
    <scope>NUCLEOTIDE SEQUENCE</scope>
    <source>
        <strain evidence="2">HLG_WM_MAG_02</strain>
    </source>
</reference>
<accession>A0A6S6SIM3</accession>
<dbReference type="AlphaFoldDB" id="A0A6S6SIM3"/>
<feature type="transmembrane region" description="Helical" evidence="1">
    <location>
        <begin position="6"/>
        <end position="27"/>
    </location>
</feature>
<protein>
    <submittedName>
        <fullName evidence="2">Uncharacterized protein</fullName>
    </submittedName>
</protein>
<sequence>MPIGDILYIIAAVLFSIMTFAIIRGNFQRKFDENGHRHDLKKKEIKKDKES</sequence>
<evidence type="ECO:0000256" key="1">
    <source>
        <dbReference type="SAM" id="Phobius"/>
    </source>
</evidence>
<dbReference type="EMBL" id="CACVAZ010000049">
    <property type="protein sequence ID" value="CAA6808287.1"/>
    <property type="molecule type" value="Genomic_DNA"/>
</dbReference>
<keyword evidence="1" id="KW-0472">Membrane</keyword>
<proteinExistence type="predicted"/>
<evidence type="ECO:0000313" key="2">
    <source>
        <dbReference type="EMBL" id="CAA6808287.1"/>
    </source>
</evidence>
<keyword evidence="1" id="KW-1133">Transmembrane helix</keyword>
<gene>
    <name evidence="2" type="ORF">HELGO_WM36513</name>
</gene>
<organism evidence="2">
    <name type="scientific">uncultured Sulfurovum sp</name>
    <dbReference type="NCBI Taxonomy" id="269237"/>
    <lineage>
        <taxon>Bacteria</taxon>
        <taxon>Pseudomonadati</taxon>
        <taxon>Campylobacterota</taxon>
        <taxon>Epsilonproteobacteria</taxon>
        <taxon>Campylobacterales</taxon>
        <taxon>Sulfurovaceae</taxon>
        <taxon>Sulfurovum</taxon>
        <taxon>environmental samples</taxon>
    </lineage>
</organism>
<name>A0A6S6SIM3_9BACT</name>
<keyword evidence="1" id="KW-0812">Transmembrane</keyword>